<reference evidence="2 3" key="1">
    <citation type="submission" date="2017-12" db="EMBL/GenBank/DDBJ databases">
        <title>Sequencing the genomes of 1000 Actinobacteria strains.</title>
        <authorList>
            <person name="Klenk H.-P."/>
        </authorList>
    </citation>
    <scope>NUCLEOTIDE SEQUENCE [LARGE SCALE GENOMIC DNA]</scope>
    <source>
        <strain evidence="2 3">DSM 45165</strain>
    </source>
</reference>
<organism evidence="2 3">
    <name type="scientific">Amycolatopsis echigonensis</name>
    <dbReference type="NCBI Taxonomy" id="2576905"/>
    <lineage>
        <taxon>Bacteria</taxon>
        <taxon>Bacillati</taxon>
        <taxon>Actinomycetota</taxon>
        <taxon>Actinomycetes</taxon>
        <taxon>Pseudonocardiales</taxon>
        <taxon>Pseudonocardiaceae</taxon>
        <taxon>Amycolatopsis</taxon>
    </lineage>
</organism>
<feature type="transmembrane region" description="Helical" evidence="1">
    <location>
        <begin position="191"/>
        <end position="208"/>
    </location>
</feature>
<keyword evidence="1" id="KW-1133">Transmembrane helix</keyword>
<feature type="transmembrane region" description="Helical" evidence="1">
    <location>
        <begin position="123"/>
        <end position="143"/>
    </location>
</feature>
<evidence type="ECO:0000313" key="2">
    <source>
        <dbReference type="EMBL" id="PKV95466.1"/>
    </source>
</evidence>
<comment type="caution">
    <text evidence="2">The sequence shown here is derived from an EMBL/GenBank/DDBJ whole genome shotgun (WGS) entry which is preliminary data.</text>
</comment>
<keyword evidence="1" id="KW-0812">Transmembrane</keyword>
<dbReference type="EMBL" id="PJMY01000003">
    <property type="protein sequence ID" value="PKV95466.1"/>
    <property type="molecule type" value="Genomic_DNA"/>
</dbReference>
<keyword evidence="1" id="KW-0472">Membrane</keyword>
<name>A0A2N3WNM0_9PSEU</name>
<feature type="transmembrane region" description="Helical" evidence="1">
    <location>
        <begin position="93"/>
        <end position="111"/>
    </location>
</feature>
<protein>
    <submittedName>
        <fullName evidence="2">Uncharacterized protein DUF998</fullName>
    </submittedName>
</protein>
<keyword evidence="3" id="KW-1185">Reference proteome</keyword>
<accession>A0A2N3WNM0</accession>
<gene>
    <name evidence="2" type="ORF">ATK30_6388</name>
</gene>
<dbReference type="Pfam" id="PF06197">
    <property type="entry name" value="DUF998"/>
    <property type="match status" value="1"/>
</dbReference>
<dbReference type="Proteomes" id="UP000233750">
    <property type="component" value="Unassembled WGS sequence"/>
</dbReference>
<evidence type="ECO:0000256" key="1">
    <source>
        <dbReference type="SAM" id="Phobius"/>
    </source>
</evidence>
<feature type="transmembrane region" description="Helical" evidence="1">
    <location>
        <begin position="59"/>
        <end position="81"/>
    </location>
</feature>
<feature type="transmembrane region" description="Helical" evidence="1">
    <location>
        <begin position="164"/>
        <end position="185"/>
    </location>
</feature>
<dbReference type="AlphaFoldDB" id="A0A2N3WNM0"/>
<sequence>MGQVTGSLVSATPAKRLAWWAIGLTTAALSLIGTLSFAFDSTVDPFRDPVSDYALHRVARIWFALAVLLVLTAGVLLVAAARATALPAGRTTIVLFGLWGVALVIELVFQGNATVGESTFHGTVHRIGGAVLFGALPLACASLGRRLSAQPHWARTARRLTGCAIAGLVTAAGFGAAQFVTALPAGLLERVALTAELVILITGARAIGRAGR</sequence>
<evidence type="ECO:0000313" key="3">
    <source>
        <dbReference type="Proteomes" id="UP000233750"/>
    </source>
</evidence>
<feature type="transmembrane region" description="Helical" evidence="1">
    <location>
        <begin position="17"/>
        <end position="39"/>
    </location>
</feature>
<dbReference type="InterPro" id="IPR009339">
    <property type="entry name" value="DUF998"/>
</dbReference>
<proteinExistence type="predicted"/>